<dbReference type="Pfam" id="PF06666">
    <property type="entry name" value="DUF1173"/>
    <property type="match status" value="1"/>
</dbReference>
<proteinExistence type="predicted"/>
<feature type="region of interest" description="Disordered" evidence="1">
    <location>
        <begin position="422"/>
        <end position="444"/>
    </location>
</feature>
<dbReference type="RefSeq" id="WP_075359395.1">
    <property type="nucleotide sequence ID" value="NZ_MSRG01000071.1"/>
</dbReference>
<protein>
    <submittedName>
        <fullName evidence="2">DNA polymerase III delta prime subunit</fullName>
    </submittedName>
</protein>
<evidence type="ECO:0000256" key="1">
    <source>
        <dbReference type="SAM" id="MobiDB-lite"/>
    </source>
</evidence>
<comment type="caution">
    <text evidence="2">The sequence shown here is derived from an EMBL/GenBank/DDBJ whole genome shotgun (WGS) entry which is preliminary data.</text>
</comment>
<feature type="compositionally biased region" description="Low complexity" evidence="1">
    <location>
        <begin position="426"/>
        <end position="437"/>
    </location>
</feature>
<evidence type="ECO:0000313" key="2">
    <source>
        <dbReference type="EMBL" id="OTP78481.1"/>
    </source>
</evidence>
<accession>A0A242N4B0</accession>
<dbReference type="EMBL" id="NBTZ01000023">
    <property type="protein sequence ID" value="OTP78481.1"/>
    <property type="molecule type" value="Genomic_DNA"/>
</dbReference>
<name>A0A242N4B0_CABSO</name>
<evidence type="ECO:0000313" key="3">
    <source>
        <dbReference type="Proteomes" id="UP000195221"/>
    </source>
</evidence>
<sequence length="444" mass="48158">MTEYRFDDVIVTGTADDLQAYLREAHDNKVRPLCMCLSAGVPMYVAKVGEHFIIKRMPNMGGAHAPDCASYEPPAELSGLGEVKGEAIQENVEDGITTLKLDFSLSKTGGRTAPAPSGEAADTVRTDGAKLTLRGTLHYLWEEAGLNRWYPAMAGKRSWFVVRKYLLQAAAGKVSKGAPLGRSLYVPESFSQEQVAGIAQRRIAHMAELAASKKTRKLMIAIGEVKELAESRYGFKIVAKHLSDFPLMMSEDLHRRLQKRFANELALWDSIEDAHLIFIATFGLGPTGVASIETLAVMVVSANWIPIEHAYDKLMLDALTVQKRRFVKGLRYNLAENKPLACAVLADVLPKPVALYVQPPGVEQEDEDALSALIEESDTPSWIWRAGEEMPALPAPTLSGARPKNAVATSMGGAAKAVQDLDARDAASAAPNAAASATEQDSAW</sequence>
<reference evidence="2 3" key="1">
    <citation type="submission" date="2017-03" db="EMBL/GenBank/DDBJ databases">
        <title>Genome analysis of strain PAMC 26577.</title>
        <authorList>
            <person name="Oh H.-M."/>
            <person name="Yang J.-A."/>
        </authorList>
    </citation>
    <scope>NUCLEOTIDE SEQUENCE [LARGE SCALE GENOMIC DNA]</scope>
    <source>
        <strain evidence="2 3">PAMC 26577</strain>
    </source>
</reference>
<dbReference type="AlphaFoldDB" id="A0A242N4B0"/>
<organism evidence="2 3">
    <name type="scientific">Caballeronia sordidicola</name>
    <name type="common">Burkholderia sordidicola</name>
    <dbReference type="NCBI Taxonomy" id="196367"/>
    <lineage>
        <taxon>Bacteria</taxon>
        <taxon>Pseudomonadati</taxon>
        <taxon>Pseudomonadota</taxon>
        <taxon>Betaproteobacteria</taxon>
        <taxon>Burkholderiales</taxon>
        <taxon>Burkholderiaceae</taxon>
        <taxon>Caballeronia</taxon>
    </lineage>
</organism>
<dbReference type="InterPro" id="IPR009553">
    <property type="entry name" value="DUF1173"/>
</dbReference>
<dbReference type="Proteomes" id="UP000195221">
    <property type="component" value="Unassembled WGS sequence"/>
</dbReference>
<gene>
    <name evidence="2" type="ORF">PAMC26577_04780</name>
</gene>